<evidence type="ECO:0000256" key="2">
    <source>
        <dbReference type="ARBA" id="ARBA00022598"/>
    </source>
</evidence>
<dbReference type="PANTHER" id="PTHR22754:SF32">
    <property type="entry name" value="DISCO-INTERACTING PROTEIN 2"/>
    <property type="match status" value="1"/>
</dbReference>
<dbReference type="PROSITE" id="PS00455">
    <property type="entry name" value="AMP_BINDING"/>
    <property type="match status" value="1"/>
</dbReference>
<dbReference type="InterPro" id="IPR045851">
    <property type="entry name" value="AMP-bd_C_sf"/>
</dbReference>
<proteinExistence type="inferred from homology"/>
<organism evidence="7 8">
    <name type="scientific">Lentzea miocenica</name>
    <dbReference type="NCBI Taxonomy" id="3095431"/>
    <lineage>
        <taxon>Bacteria</taxon>
        <taxon>Bacillati</taxon>
        <taxon>Actinomycetota</taxon>
        <taxon>Actinomycetes</taxon>
        <taxon>Pseudonocardiales</taxon>
        <taxon>Pseudonocardiaceae</taxon>
        <taxon>Lentzea</taxon>
    </lineage>
</organism>
<evidence type="ECO:0000313" key="8">
    <source>
        <dbReference type="Proteomes" id="UP001285521"/>
    </source>
</evidence>
<evidence type="ECO:0000256" key="4">
    <source>
        <dbReference type="ARBA" id="ARBA00023098"/>
    </source>
</evidence>
<dbReference type="Gene3D" id="3.40.50.12780">
    <property type="entry name" value="N-terminal domain of ligase-like"/>
    <property type="match status" value="1"/>
</dbReference>
<reference evidence="7 8" key="1">
    <citation type="submission" date="2023-11" db="EMBL/GenBank/DDBJ databases">
        <title>Lentzea sokolovensis, sp. nov., Lentzea kristufkii, sp. nov., and Lentzea miocenensis, sp. nov., rare actinobacteria from Sokolov Coal Basin, Miocene lacustrine sediment, Czech Republic.</title>
        <authorList>
            <person name="Lara A."/>
            <person name="Kotroba L."/>
            <person name="Nouioui I."/>
            <person name="Neumann-Schaal M."/>
            <person name="Mast Y."/>
            <person name="Chronakova A."/>
        </authorList>
    </citation>
    <scope>NUCLEOTIDE SEQUENCE [LARGE SCALE GENOMIC DNA]</scope>
    <source>
        <strain evidence="7 8">BCCO 10_0856</strain>
    </source>
</reference>
<dbReference type="GO" id="GO:0016874">
    <property type="term" value="F:ligase activity"/>
    <property type="evidence" value="ECO:0007669"/>
    <property type="project" value="UniProtKB-KW"/>
</dbReference>
<protein>
    <submittedName>
        <fullName evidence="7">Fatty acyl-AMP ligase</fullName>
    </submittedName>
</protein>
<dbReference type="PANTHER" id="PTHR22754">
    <property type="entry name" value="DISCO-INTERACTING PROTEIN 2 DIP2 -RELATED"/>
    <property type="match status" value="1"/>
</dbReference>
<evidence type="ECO:0000256" key="3">
    <source>
        <dbReference type="ARBA" id="ARBA00022832"/>
    </source>
</evidence>
<evidence type="ECO:0000259" key="6">
    <source>
        <dbReference type="Pfam" id="PF23024"/>
    </source>
</evidence>
<feature type="domain" description="AMP-binding enzyme C-terminal" evidence="6">
    <location>
        <begin position="472"/>
        <end position="578"/>
    </location>
</feature>
<dbReference type="Proteomes" id="UP001285521">
    <property type="component" value="Unassembled WGS sequence"/>
</dbReference>
<dbReference type="SUPFAM" id="SSF56801">
    <property type="entry name" value="Acetyl-CoA synthetase-like"/>
    <property type="match status" value="1"/>
</dbReference>
<feature type="domain" description="AMP-dependent synthetase/ligase" evidence="5">
    <location>
        <begin position="28"/>
        <end position="433"/>
    </location>
</feature>
<accession>A0ABU4SZB9</accession>
<sequence length="589" mass="62249">MHIRNGVRLPKGVAGGRRKFTTLVDLCQARAAAEPDLRAYTFYADGRTEWDALTLADLDRRARALAVQLTGLAPTGSRALLCFEPGLDFHIAFLGCLYAGLIAVPVAPLDGTRTSLKVGRIESIVASCAPELLLSTGLTFAKCLAVVEESPALNGLVRVAIDETDPALAQRWTPPGIGINTPAYLQYSSGSTGEPKGVTLTHGNVLHNLALIHDNLYRSSDEEGLPRPPSVSWLPSHYNMGLIGGVLDPLYAGRSALLFPAGVFVRSPVSWLRLISQLGRADSCAPNFALDLCVRRISEVQMAGLDLSGWEMALLGGEPVRAETLDRFCEVFAPSGLRRGTLVPGYGLAESTVMVTSAVVGEGPVVLRCDADALTRGRVRPVDPPGGRRLVSCGPISASITLVVADPDTLQECAEGETGEIFVQGPSVGTGYWNRPDEVFHAELPGRRGTFLRTGDTGFRWDGELFVTGRAKEVIIIAGANHHPHDLEATAETAHPAVLACCVLGVDDGQREQVVVLAEVLGEVDAEEIAMAVRRTVHTGHGVRVDDVAVVPAGSLPRSSSGKLLRAGCRDAYTAGALGSAGLGSGTGR</sequence>
<evidence type="ECO:0000256" key="1">
    <source>
        <dbReference type="ARBA" id="ARBA00006432"/>
    </source>
</evidence>
<dbReference type="Pfam" id="PF00501">
    <property type="entry name" value="AMP-binding"/>
    <property type="match status" value="1"/>
</dbReference>
<dbReference type="EMBL" id="JAXAVW010000010">
    <property type="protein sequence ID" value="MDX8031263.1"/>
    <property type="molecule type" value="Genomic_DNA"/>
</dbReference>
<dbReference type="Pfam" id="PF23024">
    <property type="entry name" value="AMP-dom_DIP2-like"/>
    <property type="match status" value="1"/>
</dbReference>
<keyword evidence="3" id="KW-0276">Fatty acid metabolism</keyword>
<keyword evidence="2 7" id="KW-0436">Ligase</keyword>
<reference evidence="7 8" key="2">
    <citation type="submission" date="2023-11" db="EMBL/GenBank/DDBJ databases">
        <authorList>
            <person name="Lara A.C."/>
            <person name="Chronakova A."/>
        </authorList>
    </citation>
    <scope>NUCLEOTIDE SEQUENCE [LARGE SCALE GENOMIC DNA]</scope>
    <source>
        <strain evidence="7 8">BCCO 10_0856</strain>
    </source>
</reference>
<dbReference type="InterPro" id="IPR000873">
    <property type="entry name" value="AMP-dep_synth/lig_dom"/>
</dbReference>
<dbReference type="InterPro" id="IPR025110">
    <property type="entry name" value="AMP-bd_C"/>
</dbReference>
<evidence type="ECO:0000313" key="7">
    <source>
        <dbReference type="EMBL" id="MDX8031263.1"/>
    </source>
</evidence>
<gene>
    <name evidence="7" type="ORF">SK803_13630</name>
</gene>
<comment type="caution">
    <text evidence="7">The sequence shown here is derived from an EMBL/GenBank/DDBJ whole genome shotgun (WGS) entry which is preliminary data.</text>
</comment>
<name>A0ABU4SZB9_9PSEU</name>
<evidence type="ECO:0000259" key="5">
    <source>
        <dbReference type="Pfam" id="PF00501"/>
    </source>
</evidence>
<keyword evidence="4" id="KW-0443">Lipid metabolism</keyword>
<dbReference type="InterPro" id="IPR020845">
    <property type="entry name" value="AMP-binding_CS"/>
</dbReference>
<comment type="similarity">
    <text evidence="1">Belongs to the ATP-dependent AMP-binding enzyme family.</text>
</comment>
<dbReference type="RefSeq" id="WP_319966329.1">
    <property type="nucleotide sequence ID" value="NZ_JAXAVW010000010.1"/>
</dbReference>
<dbReference type="CDD" id="cd05931">
    <property type="entry name" value="FAAL"/>
    <property type="match status" value="1"/>
</dbReference>
<dbReference type="InterPro" id="IPR040097">
    <property type="entry name" value="FAAL/FAAC"/>
</dbReference>
<dbReference type="InterPro" id="IPR042099">
    <property type="entry name" value="ANL_N_sf"/>
</dbReference>
<dbReference type="Gene3D" id="3.30.300.30">
    <property type="match status" value="1"/>
</dbReference>
<keyword evidence="8" id="KW-1185">Reference proteome</keyword>